<dbReference type="SUPFAM" id="SSF158791">
    <property type="entry name" value="MgtE N-terminal domain-like"/>
    <property type="match status" value="1"/>
</dbReference>
<keyword evidence="1" id="KW-0175">Coiled coil</keyword>
<feature type="transmembrane region" description="Helical" evidence="2">
    <location>
        <begin position="16"/>
        <end position="35"/>
    </location>
</feature>
<keyword evidence="5" id="KW-1185">Reference proteome</keyword>
<keyword evidence="2" id="KW-1133">Transmembrane helix</keyword>
<dbReference type="Pfam" id="PF03448">
    <property type="entry name" value="MgtE_N"/>
    <property type="match status" value="1"/>
</dbReference>
<sequence>MEETKHTGFGLKLLKIFLAILVPILFFLLLAALFLKLAGLDPVTEAKSLIFRNETTSQGQHAASGGSSQTAQLKAENANQNATIKQLQSENGKLADQVAQLKNQLKQAQNDANAKNTQAKSQAATARQAVYAQTYKTMDPAKAGAIFSKLSVQQAAEYINLLDDKTKAAILENMDVNKAAALTPLLKANTTSSSTASGTSTTTTTTSP</sequence>
<dbReference type="RefSeq" id="WP_023508905.1">
    <property type="nucleotide sequence ID" value="NZ_AWTC01000002.1"/>
</dbReference>
<reference evidence="4 5" key="1">
    <citation type="journal article" date="2013" name="Genome Announc.">
        <title>Genome Sequence of Sporolactobacillus laevolacticus DSM442, an Efficient Polymer-Grade D-Lactate Producer from Agricultural Waste Cottonseed as a Nitrogen Source.</title>
        <authorList>
            <person name="Wang H."/>
            <person name="Wang L."/>
            <person name="Ju J."/>
            <person name="Yu B."/>
            <person name="Ma Y."/>
        </authorList>
    </citation>
    <scope>NUCLEOTIDE SEQUENCE [LARGE SCALE GENOMIC DNA]</scope>
    <source>
        <strain evidence="4 5">DSM 442</strain>
    </source>
</reference>
<accession>V6J8X0</accession>
<dbReference type="Gene3D" id="1.25.60.10">
    <property type="entry name" value="MgtE N-terminal domain-like"/>
    <property type="match status" value="1"/>
</dbReference>
<dbReference type="STRING" id="1395513.P343_02980"/>
<feature type="domain" description="Magnesium transporter MgtE intracellular" evidence="3">
    <location>
        <begin position="133"/>
        <end position="191"/>
    </location>
</feature>
<dbReference type="OrthoDB" id="1724615at2"/>
<dbReference type="Proteomes" id="UP000018296">
    <property type="component" value="Unassembled WGS sequence"/>
</dbReference>
<dbReference type="AlphaFoldDB" id="V6J8X0"/>
<feature type="coiled-coil region" evidence="1">
    <location>
        <begin position="70"/>
        <end position="122"/>
    </location>
</feature>
<dbReference type="EMBL" id="AWTC01000002">
    <property type="protein sequence ID" value="EST13224.1"/>
    <property type="molecule type" value="Genomic_DNA"/>
</dbReference>
<gene>
    <name evidence="4" type="ORF">P343_02980</name>
</gene>
<dbReference type="eggNOG" id="COG3334">
    <property type="taxonomic scope" value="Bacteria"/>
</dbReference>
<evidence type="ECO:0000313" key="4">
    <source>
        <dbReference type="EMBL" id="EST13224.1"/>
    </source>
</evidence>
<name>V6J8X0_9BACL</name>
<protein>
    <recommendedName>
        <fullName evidence="3">Magnesium transporter MgtE intracellular domain-containing protein</fullName>
    </recommendedName>
</protein>
<evidence type="ECO:0000259" key="3">
    <source>
        <dbReference type="Pfam" id="PF03448"/>
    </source>
</evidence>
<dbReference type="InterPro" id="IPR038076">
    <property type="entry name" value="MgtE_N_sf"/>
</dbReference>
<proteinExistence type="predicted"/>
<evidence type="ECO:0000313" key="5">
    <source>
        <dbReference type="Proteomes" id="UP000018296"/>
    </source>
</evidence>
<comment type="caution">
    <text evidence="4">The sequence shown here is derived from an EMBL/GenBank/DDBJ whole genome shotgun (WGS) entry which is preliminary data.</text>
</comment>
<evidence type="ECO:0000256" key="2">
    <source>
        <dbReference type="SAM" id="Phobius"/>
    </source>
</evidence>
<dbReference type="PATRIC" id="fig|1395513.3.peg.606"/>
<organism evidence="4 5">
    <name type="scientific">Sporolactobacillus laevolacticus DSM 442</name>
    <dbReference type="NCBI Taxonomy" id="1395513"/>
    <lineage>
        <taxon>Bacteria</taxon>
        <taxon>Bacillati</taxon>
        <taxon>Bacillota</taxon>
        <taxon>Bacilli</taxon>
        <taxon>Bacillales</taxon>
        <taxon>Sporolactobacillaceae</taxon>
        <taxon>Sporolactobacillus</taxon>
    </lineage>
</organism>
<keyword evidence="2" id="KW-0472">Membrane</keyword>
<dbReference type="InterPro" id="IPR006668">
    <property type="entry name" value="Mg_transptr_MgtE_intracell_dom"/>
</dbReference>
<evidence type="ECO:0000256" key="1">
    <source>
        <dbReference type="SAM" id="Coils"/>
    </source>
</evidence>
<keyword evidence="2" id="KW-0812">Transmembrane</keyword>